<feature type="compositionally biased region" description="Basic and acidic residues" evidence="15">
    <location>
        <begin position="154"/>
        <end position="164"/>
    </location>
</feature>
<dbReference type="GO" id="GO:0061630">
    <property type="term" value="F:ubiquitin protein ligase activity"/>
    <property type="evidence" value="ECO:0007669"/>
    <property type="project" value="UniProtKB-EC"/>
</dbReference>
<dbReference type="CDD" id="cd02340">
    <property type="entry name" value="ZZ_NBR1_like"/>
    <property type="match status" value="1"/>
</dbReference>
<evidence type="ECO:0000256" key="7">
    <source>
        <dbReference type="ARBA" id="ARBA00022679"/>
    </source>
</evidence>
<feature type="compositionally biased region" description="Polar residues" evidence="15">
    <location>
        <begin position="1317"/>
        <end position="1340"/>
    </location>
</feature>
<protein>
    <recommendedName>
        <fullName evidence="4">HECT-type E3 ubiquitin transferase</fullName>
        <ecNumber evidence="4">2.3.2.26</ecNumber>
    </recommendedName>
</protein>
<dbReference type="SUPFAM" id="SSF56204">
    <property type="entry name" value="Hect, E3 ligase catalytic domain"/>
    <property type="match status" value="1"/>
</dbReference>
<feature type="region of interest" description="Disordered" evidence="15">
    <location>
        <begin position="150"/>
        <end position="171"/>
    </location>
</feature>
<dbReference type="PROSITE" id="PS50135">
    <property type="entry name" value="ZF_ZZ_2"/>
    <property type="match status" value="2"/>
</dbReference>
<dbReference type="PANTHER" id="PTHR46654:SF1">
    <property type="entry name" value="E3 UBIQUITIN-PROTEIN LIGASE HECTD3"/>
    <property type="match status" value="1"/>
</dbReference>
<keyword evidence="11 13" id="KW-0833">Ubl conjugation pathway</keyword>
<comment type="subcellular location">
    <subcellularLocation>
        <location evidence="2">Cytoplasm</location>
    </subcellularLocation>
</comment>
<keyword evidence="5" id="KW-0963">Cytoplasm</keyword>
<dbReference type="Pfam" id="PF00632">
    <property type="entry name" value="HECT"/>
    <property type="match status" value="1"/>
</dbReference>
<dbReference type="Gene3D" id="3.30.2160.10">
    <property type="entry name" value="Hect, E3 ligase catalytic domain"/>
    <property type="match status" value="1"/>
</dbReference>
<evidence type="ECO:0000256" key="9">
    <source>
        <dbReference type="ARBA" id="ARBA00022737"/>
    </source>
</evidence>
<keyword evidence="7" id="KW-0808">Transferase</keyword>
<comment type="pathway">
    <text evidence="3">Protein modification; protein ubiquitination.</text>
</comment>
<evidence type="ECO:0000259" key="16">
    <source>
        <dbReference type="PROSITE" id="PS50135"/>
    </source>
</evidence>
<dbReference type="InterPro" id="IPR042469">
    <property type="entry name" value="HECTD3"/>
</dbReference>
<evidence type="ECO:0000256" key="5">
    <source>
        <dbReference type="ARBA" id="ARBA00022490"/>
    </source>
</evidence>
<evidence type="ECO:0000256" key="14">
    <source>
        <dbReference type="PROSITE-ProRule" id="PRU00228"/>
    </source>
</evidence>
<feature type="domain" description="HECT" evidence="17">
    <location>
        <begin position="3168"/>
        <end position="3530"/>
    </location>
</feature>
<evidence type="ECO:0000259" key="17">
    <source>
        <dbReference type="PROSITE" id="PS50237"/>
    </source>
</evidence>
<evidence type="ECO:0000256" key="11">
    <source>
        <dbReference type="ARBA" id="ARBA00022786"/>
    </source>
</evidence>
<reference evidence="18 19" key="1">
    <citation type="journal article" date="2018" name="Genome Biol. Evol.">
        <title>Multiple Roots of Fruiting Body Formation in Amoebozoa.</title>
        <authorList>
            <person name="Hillmann F."/>
            <person name="Forbes G."/>
            <person name="Novohradska S."/>
            <person name="Ferling I."/>
            <person name="Riege K."/>
            <person name="Groth M."/>
            <person name="Westermann M."/>
            <person name="Marz M."/>
            <person name="Spaller T."/>
            <person name="Winckler T."/>
            <person name="Schaap P."/>
            <person name="Glockner G."/>
        </authorList>
    </citation>
    <scope>NUCLEOTIDE SEQUENCE [LARGE SCALE GENOMIC DNA]</scope>
    <source>
        <strain evidence="18 19">Jena</strain>
    </source>
</reference>
<evidence type="ECO:0000256" key="15">
    <source>
        <dbReference type="SAM" id="MobiDB-lite"/>
    </source>
</evidence>
<evidence type="ECO:0000256" key="1">
    <source>
        <dbReference type="ARBA" id="ARBA00000885"/>
    </source>
</evidence>
<dbReference type="FunFam" id="3.30.2410.10:FF:000006">
    <property type="entry name" value="probable E3 ubiquitin-protein ligase HERC1 isoform X2"/>
    <property type="match status" value="1"/>
</dbReference>
<feature type="region of interest" description="Disordered" evidence="15">
    <location>
        <begin position="2586"/>
        <end position="2689"/>
    </location>
</feature>
<dbReference type="Proteomes" id="UP000241769">
    <property type="component" value="Unassembled WGS sequence"/>
</dbReference>
<dbReference type="Gene3D" id="3.90.1750.10">
    <property type="entry name" value="Hect, E3 ligase catalytic domains"/>
    <property type="match status" value="1"/>
</dbReference>
<evidence type="ECO:0000256" key="6">
    <source>
        <dbReference type="ARBA" id="ARBA00022553"/>
    </source>
</evidence>
<evidence type="ECO:0000256" key="12">
    <source>
        <dbReference type="ARBA" id="ARBA00022833"/>
    </source>
</evidence>
<dbReference type="InterPro" id="IPR043145">
    <property type="entry name" value="Znf_ZZ_sf"/>
</dbReference>
<feature type="domain" description="ZZ-type" evidence="16">
    <location>
        <begin position="2824"/>
        <end position="2886"/>
    </location>
</feature>
<feature type="compositionally biased region" description="Basic and acidic residues" evidence="15">
    <location>
        <begin position="2672"/>
        <end position="2689"/>
    </location>
</feature>
<dbReference type="InParanoid" id="A0A2P6NGJ1"/>
<dbReference type="PROSITE" id="PS50237">
    <property type="entry name" value="HECT"/>
    <property type="match status" value="1"/>
</dbReference>
<dbReference type="SUPFAM" id="SSF57850">
    <property type="entry name" value="RING/U-box"/>
    <property type="match status" value="2"/>
</dbReference>
<comment type="caution">
    <text evidence="18">The sequence shown here is derived from an EMBL/GenBank/DDBJ whole genome shotgun (WGS) entry which is preliminary data.</text>
</comment>
<evidence type="ECO:0000256" key="10">
    <source>
        <dbReference type="ARBA" id="ARBA00022771"/>
    </source>
</evidence>
<dbReference type="GO" id="GO:0008270">
    <property type="term" value="F:zinc ion binding"/>
    <property type="evidence" value="ECO:0007669"/>
    <property type="project" value="UniProtKB-KW"/>
</dbReference>
<feature type="active site" description="Glycyl thioester intermediate" evidence="13">
    <location>
        <position position="3486"/>
    </location>
</feature>
<feature type="compositionally biased region" description="Polar residues" evidence="15">
    <location>
        <begin position="2636"/>
        <end position="2646"/>
    </location>
</feature>
<dbReference type="InterPro" id="IPR000569">
    <property type="entry name" value="HECT_dom"/>
</dbReference>
<keyword evidence="18" id="KW-0436">Ligase</keyword>
<dbReference type="Gene3D" id="3.30.60.90">
    <property type="match status" value="2"/>
</dbReference>
<keyword evidence="6" id="KW-0597">Phosphoprotein</keyword>
<evidence type="ECO:0000256" key="8">
    <source>
        <dbReference type="ARBA" id="ARBA00022723"/>
    </source>
</evidence>
<dbReference type="SMART" id="SM00119">
    <property type="entry name" value="HECTc"/>
    <property type="match status" value="1"/>
</dbReference>
<evidence type="ECO:0000256" key="2">
    <source>
        <dbReference type="ARBA" id="ARBA00004496"/>
    </source>
</evidence>
<dbReference type="Pfam" id="PF00569">
    <property type="entry name" value="ZZ"/>
    <property type="match status" value="2"/>
</dbReference>
<evidence type="ECO:0000256" key="13">
    <source>
        <dbReference type="PROSITE-ProRule" id="PRU00104"/>
    </source>
</evidence>
<organism evidence="18 19">
    <name type="scientific">Planoprotostelium fungivorum</name>
    <dbReference type="NCBI Taxonomy" id="1890364"/>
    <lineage>
        <taxon>Eukaryota</taxon>
        <taxon>Amoebozoa</taxon>
        <taxon>Evosea</taxon>
        <taxon>Variosea</taxon>
        <taxon>Cavosteliida</taxon>
        <taxon>Cavosteliaceae</taxon>
        <taxon>Planoprotostelium</taxon>
    </lineage>
</organism>
<proteinExistence type="predicted"/>
<evidence type="ECO:0000256" key="4">
    <source>
        <dbReference type="ARBA" id="ARBA00012485"/>
    </source>
</evidence>
<keyword evidence="10 14" id="KW-0863">Zinc-finger</keyword>
<feature type="region of interest" description="Disordered" evidence="15">
    <location>
        <begin position="1315"/>
        <end position="1349"/>
    </location>
</feature>
<evidence type="ECO:0000313" key="19">
    <source>
        <dbReference type="Proteomes" id="UP000241769"/>
    </source>
</evidence>
<gene>
    <name evidence="18" type="ORF">PROFUN_09670</name>
</gene>
<dbReference type="SMART" id="SM00291">
    <property type="entry name" value="ZnF_ZZ"/>
    <property type="match status" value="2"/>
</dbReference>
<keyword evidence="8" id="KW-0479">Metal-binding</keyword>
<dbReference type="EC" id="2.3.2.26" evidence="4"/>
<dbReference type="PANTHER" id="PTHR46654">
    <property type="entry name" value="E3 UBIQUITIN-PROTEIN LIGASE HECTD3"/>
    <property type="match status" value="1"/>
</dbReference>
<sequence>MPVKANIAEGVSPAYVCTDKMWPSDLDISSVFNNYFLVTKGVRLGCFPIFVPDFQEHLPEEGMRIPLTIEREDIEHDTHIQSCIEGNEELRKYRENTDSQEEHFLKLQRHLWHAPNGANVIYHTSQTRNFIQIMEARSLLTAKIYRAINMRNKQHSDRPPRKPDSGPSQSTDEEGIFLMEVICPFLTENMDSSSPSTLSLLKRIQTYFYGPSAADIYNGQQRTWHRICQWLVKIIENSQDKESEVCILAIESLYEISKSTASLEGILRTVKTLYSLPIDIEIPTGNIGYALKDVIDRRTLQLSLPGGLNEKGRIDLHFPLHTSKPTKTSPPSVACDTQHLYISILDTVYKMHMGDKSKGNCCGTFTSSAEGKRDISSMAVLRNTLFVLYAGIDRNKVEIKIIHTKDMTLIGHGYYTPKMKDDTSQYYVLMSDGQYLYVMGDSEHQKIFVDRIQWNEEEKDVNSIFTLVESRSCIKYSPSDRRIQGYTNGTEIIIQVQNVAPSVHFDEQKLIWADGETTKLPTPEFSVGHDDSSIWCYTYDHYRNIIWGIDLGPHAVPPIATSRRNEGHLPNIPFERNKEDITSSIIRSHLTENTKKKLSTVPLANLTLAVLEEEMKKNVLMDRIDETMRSDRLPFVLQMDDGTLKILCEVILHNSHFMKSVESLQSNLTLIKLLNIHLRMIIKQNIDRTEVGLKNKDGTVPENILVCGECLRYLLFEKLELDDDPKFSTYMNEMRSIISVTLGSAYSILFPTPSSQAILLKQIQDSISLDKDFICPLLNELMKHNVIGREIAVDLDIDGDTDNSHLADPNILSQLPCQVLTHLAKMNEQSIDQPLSPQIRTRTKELEQTLLDVQKQLFCTLQDKPESSYVVECVRLYCCNLFVDAKNLVTKILNTVVGEKETSDLTSSQDSSSLRIPPILPAAQSRIENILDHSIIKTLLPHLIVSLCAIDLEQLGEKLIYQLQDVSLLMDRLSGVLSSVLSTEMKLNKLTRDRECRILESRHPCKSNNYDSSNWSISFPDASFLTVHIDKRTKILSSSISFTGSGSSRQIDVNSIQDTIVVHGPNLNVFWTKTKNYENPNEEYWGLKIVVVPHYKDNNDNSPITSSWLLDLTKSLCFLVGKISMDMVTGNRTIDTVLDQWLKSGLFVKGVPSKDNPMTPDEDLTTEEKNFLRDLTENSTDKSEMSQAVHLHHLLRRSHSMGGPQIDLADRRCIAALLRHIKAVGGAEIFSRSLGQSVEQVTSSVPYKVECAWKLAGKFRTQLVQKSHEQRSNDDGSEAFDDMLNRSLQLIDLLLQCPPALSVPSTTIDRQVKAPLDNTTPSNVPSTKLKRSYTTENISPISKRGRTSKETSLLSSLHIDFQKSFSSFNPLKEGTGNASMSSINLTSRIPQRRAMVRRSGTLTIFPRPINRSDNVVTEIPDKAKLTRSTSTMMKSIRKWRMRVNSMEIDGQRSEEDLSSHNSSTDHVHICDSIIRFVQSGLDAQKLVKETMDRRNLAITRERGYQHMDCLFRRSLLPSVRQDFLAHMIITFHTSGYISWERDVRGAGMEVHRKFQRNFLLTLLTSLKDPLTSTSTRILLLNALAMQYTPADLDLFSSVGGFNTVKRFLNKGEAKTSASALSLLLLLGHSIFEAHQLDGSAPREGYVPRSRDLTSALQEDIMSTLKEHVQMLVKDVLSIEVEQEKRDANMRQEPNQPEVSTYVHPDISRAKHIESSLFSILGFYQLLMNSHLLQSSSISDSFPTIDPGTTNSIVHKHLLVSDYFLPMMFNLLEIRSTRLRRMTMRILRVILQTKSPQDLSHSLSVHPAPFLFGEPSTPIEKQLLTTIGKFLLGQTAPESSLWQPLLAAAITDSLYKFKWEFTNKEAIQRAYAALNIMGGHVDILRTGGRVQIEMSDGEVDKGVVIDCDLYDDTQPVTLLVDGAEAERETIVVDRENCKITVLPEVTFDPQNMMEMNGTLLCGYKNVISEDQIDNWEQEHLMLHGLMVVATMRSINLFIDQDETAFRMMTSSTHLMTFLRKRSLTHLPSHTPFTRFHRDFVDAQWVRLVCLKKDSENTNTAFSAIPRINQLEGSLGLFYENSAENWKSLQEIPTDIPGWIRNQVRLDNDYTYSGLEEDADGGNFTNSSNPSTIIPGMFLHIAERPSHPSYLSKTVRVDNIVRSEGTTPETIVSMHIVDQETGLCHYIESNPNILRLNYVFAKNGVDSEHQNLFNGVYTLIDHSQAVSVYACRDIMTTILGNIPAIIHEESFSMVTDDLVPLLRMFVCNYVDLPSTLNFWPGMDDDHESKIPRYRLRQEAQEFTDNMRTLLYVPNRNATMSMDEGEDAEKFQSLRTLAVMEKLRSSLPLSVINGALPPTLIAINRPVDIYMRFADFSFFLWKTAREDGAVLGTSRINTVNIRIGDTVTTSLTDTTPWFFYPCITFHHEEEKKSGDLVGSLTPIGSDIRICDELGLTGPNFGYIHWMLEVLYEGDPEILELYATRSLFKVLLVYCREPTSLHKIYAFRWLSRILCNPKAARKCVAKSDEAELNLYEKLLFYLYASNNSLEGRSTPSRFFLALSEFVLSTENVTKAMKLSPKDPIYNQWLIPQEPDAMETSTDQVEKKEEGENDREKEEMESDRGKEETVETQPVVPPVPAQNSDEISTENVEPAPAESINPIPAENANDGNSSENTTKEKSQTISTKKDEPKGWYSDLKRLNRLLDCFLPLNSRSKKSWRAFGGNLQENPLKRAVVEFVIGAQKYETSHPCTIDDSMEAEKEVKYPGAITLVIFFSNKVSHSKQHTMTFRNNASFNLNTDTTSISDYLEVPGDTCYFRFNVNMSRAEHINVFCDCCRQGSSIITGTRWKCLNCPDFDLCSECYGEGPNMDKVKGSHPADHLFVRACSHLTAVDFTPIKVVEPDSSAKDHARIRCNFCEKSIEGRVRFKCGACQDYNLCEECDNRGEAHRHNPAHVFIRINYPIRPEDEDLVTFPRLQTSYYGISMVIIPEYLDEEFNQRLSGADKERAVNIANDMSRWSFEDDRRLVKYLTVLGEDPLTMLSIDLPPVHVIHSSAPELSKFDWDSIRCRFILLKELNDAMLNCFQNINFADHEMNYHDPYSRRDPIVDDELENLPISEKFIALRDLIFLEMKLAYFDRVFDEVQRDFGQAELSLNRALAISGKEPLFAQAFNQLKTKRNLFRTSTNQPFLVKFVGEGSHDAGGPFNDAMTTFASEIQSTSLPLFIPCPNGVTDVGFNREKYIPNPQYTSTEHLLMYRFLGLLMGVCFRCHLCMALEFPSIFWKKLMDAPVAREDLQSIDQICCQSMDTLINIEKEGITEDTFSEAINFTFTTTSSDGREIELKEGGRHMPVTWSNRHEYCRIVERYRLSEFDRQIAAVKRGLREIIPHQVLQLCSWDQLELKICGKPEINVELLKKQTVYSNVNERDPHVQHFWQAMDSFTNEQRSAFLRFVWGRSRLPAMLNEYSRKFTISSFDKTGDPDQYLPASHTCFFQLDLPRYSSYEVLREKLLYAVTECKAIDTDFNVHGEVEGFDF</sequence>
<dbReference type="InterPro" id="IPR000433">
    <property type="entry name" value="Znf_ZZ"/>
</dbReference>
<dbReference type="CDD" id="cd02249">
    <property type="entry name" value="ZZ"/>
    <property type="match status" value="1"/>
</dbReference>
<evidence type="ECO:0000256" key="3">
    <source>
        <dbReference type="ARBA" id="ARBA00004906"/>
    </source>
</evidence>
<dbReference type="OrthoDB" id="17583at2759"/>
<keyword evidence="19" id="KW-1185">Reference proteome</keyword>
<dbReference type="EMBL" id="MDYQ01000090">
    <property type="protein sequence ID" value="PRP83074.1"/>
    <property type="molecule type" value="Genomic_DNA"/>
</dbReference>
<dbReference type="GO" id="GO:0016874">
    <property type="term" value="F:ligase activity"/>
    <property type="evidence" value="ECO:0007669"/>
    <property type="project" value="UniProtKB-KW"/>
</dbReference>
<feature type="compositionally biased region" description="Basic and acidic residues" evidence="15">
    <location>
        <begin position="2599"/>
        <end position="2624"/>
    </location>
</feature>
<dbReference type="STRING" id="1890364.A0A2P6NGJ1"/>
<evidence type="ECO:0000313" key="18">
    <source>
        <dbReference type="EMBL" id="PRP83074.1"/>
    </source>
</evidence>
<keyword evidence="9" id="KW-0677">Repeat</keyword>
<feature type="domain" description="ZZ-type" evidence="16">
    <location>
        <begin position="2905"/>
        <end position="2960"/>
    </location>
</feature>
<dbReference type="InterPro" id="IPR035983">
    <property type="entry name" value="Hect_E3_ubiquitin_ligase"/>
</dbReference>
<dbReference type="PROSITE" id="PS01357">
    <property type="entry name" value="ZF_ZZ_1"/>
    <property type="match status" value="1"/>
</dbReference>
<keyword evidence="12" id="KW-0862">Zinc</keyword>
<dbReference type="GO" id="GO:0005737">
    <property type="term" value="C:cytoplasm"/>
    <property type="evidence" value="ECO:0007669"/>
    <property type="project" value="UniProtKB-SubCell"/>
</dbReference>
<comment type="catalytic activity">
    <reaction evidence="1">
        <text>S-ubiquitinyl-[E2 ubiquitin-conjugating enzyme]-L-cysteine + [acceptor protein]-L-lysine = [E2 ubiquitin-conjugating enzyme]-L-cysteine + N(6)-ubiquitinyl-[acceptor protein]-L-lysine.</text>
        <dbReference type="EC" id="2.3.2.26"/>
    </reaction>
</comment>
<accession>A0A2P6NGJ1</accession>
<dbReference type="Gene3D" id="3.30.2410.10">
    <property type="entry name" value="Hect, E3 ligase catalytic domain"/>
    <property type="match status" value="1"/>
</dbReference>
<name>A0A2P6NGJ1_9EUKA</name>